<gene>
    <name evidence="2" type="ORF">PSALAMII_LOCUS3100</name>
</gene>
<keyword evidence="3" id="KW-1185">Reference proteome</keyword>
<reference evidence="2" key="1">
    <citation type="submission" date="2021-07" db="EMBL/GenBank/DDBJ databases">
        <authorList>
            <person name="Branca A.L. A."/>
        </authorList>
    </citation>
    <scope>NUCLEOTIDE SEQUENCE</scope>
</reference>
<feature type="compositionally biased region" description="Polar residues" evidence="1">
    <location>
        <begin position="259"/>
        <end position="268"/>
    </location>
</feature>
<name>A0A9W4NDY3_9EURO</name>
<protein>
    <submittedName>
        <fullName evidence="2">Uncharacterized protein</fullName>
    </submittedName>
</protein>
<dbReference type="EMBL" id="CAJVPG010000111">
    <property type="protein sequence ID" value="CAG8349293.1"/>
    <property type="molecule type" value="Genomic_DNA"/>
</dbReference>
<evidence type="ECO:0000313" key="2">
    <source>
        <dbReference type="EMBL" id="CAG8349293.1"/>
    </source>
</evidence>
<feature type="compositionally biased region" description="Acidic residues" evidence="1">
    <location>
        <begin position="302"/>
        <end position="333"/>
    </location>
</feature>
<evidence type="ECO:0000313" key="3">
    <source>
        <dbReference type="Proteomes" id="UP001152649"/>
    </source>
</evidence>
<dbReference type="AlphaFoldDB" id="A0A9W4NDY3"/>
<feature type="compositionally biased region" description="Basic residues" evidence="1">
    <location>
        <begin position="284"/>
        <end position="296"/>
    </location>
</feature>
<dbReference type="OrthoDB" id="2103397at2759"/>
<evidence type="ECO:0000256" key="1">
    <source>
        <dbReference type="SAM" id="MobiDB-lite"/>
    </source>
</evidence>
<dbReference type="Proteomes" id="UP001152649">
    <property type="component" value="Unassembled WGS sequence"/>
</dbReference>
<sequence>MSPMKLSKAINILRAARGNLSLPQFDQLMHEHDDDESIPSVRLSSLKVSEVARVLCLSPAKNDQGWDSAPTVPLPELLVKSLALVDDSLSCETSAEASVRWRMNYFLLCALDIATASGSKEEQLPKIDLEPKWSFGPVQYNDQAVKLTGYPYYALWYGEKDEAASNVIVTQGQGLGGSEEAIAEVLGYMGFIHHHRKNAKKEIFPLYGIATDARIFHFVKLDNDSTFVTATLDSETDLQRAFSLLVHILKEAATVLSMQPSEISTQSDRGGAPSDPFIPAGASLRRKVDKKSHYRMLRATADDEDEDSESEEVDDEDLEDSSSSDSSEDETSEDKDSKDE</sequence>
<comment type="caution">
    <text evidence="2">The sequence shown here is derived from an EMBL/GenBank/DDBJ whole genome shotgun (WGS) entry which is preliminary data.</text>
</comment>
<accession>A0A9W4NDY3</accession>
<feature type="region of interest" description="Disordered" evidence="1">
    <location>
        <begin position="259"/>
        <end position="340"/>
    </location>
</feature>
<proteinExistence type="predicted"/>
<organism evidence="2 3">
    <name type="scientific">Penicillium salamii</name>
    <dbReference type="NCBI Taxonomy" id="1612424"/>
    <lineage>
        <taxon>Eukaryota</taxon>
        <taxon>Fungi</taxon>
        <taxon>Dikarya</taxon>
        <taxon>Ascomycota</taxon>
        <taxon>Pezizomycotina</taxon>
        <taxon>Eurotiomycetes</taxon>
        <taxon>Eurotiomycetidae</taxon>
        <taxon>Eurotiales</taxon>
        <taxon>Aspergillaceae</taxon>
        <taxon>Penicillium</taxon>
    </lineage>
</organism>